<dbReference type="Proteomes" id="UP000724672">
    <property type="component" value="Unassembled WGS sequence"/>
</dbReference>
<comment type="caution">
    <text evidence="5">The sequence shown here is derived from an EMBL/GenBank/DDBJ whole genome shotgun (WGS) entry which is preliminary data.</text>
</comment>
<proteinExistence type="inferred from homology"/>
<evidence type="ECO:0000256" key="3">
    <source>
        <dbReference type="ARBA" id="ARBA00038502"/>
    </source>
</evidence>
<comment type="similarity">
    <text evidence="3">Belongs to the acetyltransferase family. RimJ subfamily.</text>
</comment>
<keyword evidence="6" id="KW-1185">Reference proteome</keyword>
<reference evidence="5" key="1">
    <citation type="submission" date="2019-12" db="EMBL/GenBank/DDBJ databases">
        <title>Clostridiaceae gen. nov. sp. nov., isolated from sediment in Xinjiang, China.</title>
        <authorList>
            <person name="Zhang R."/>
        </authorList>
    </citation>
    <scope>NUCLEOTIDE SEQUENCE</scope>
    <source>
        <strain evidence="5">D2Q-11</strain>
    </source>
</reference>
<organism evidence="5 6">
    <name type="scientific">Anaeromonas frigoriresistens</name>
    <dbReference type="NCBI Taxonomy" id="2683708"/>
    <lineage>
        <taxon>Bacteria</taxon>
        <taxon>Bacillati</taxon>
        <taxon>Bacillota</taxon>
        <taxon>Tissierellia</taxon>
        <taxon>Tissierellales</taxon>
        <taxon>Thermohalobacteraceae</taxon>
        <taxon>Anaeromonas</taxon>
    </lineage>
</organism>
<evidence type="ECO:0000259" key="4">
    <source>
        <dbReference type="PROSITE" id="PS51186"/>
    </source>
</evidence>
<dbReference type="SUPFAM" id="SSF55729">
    <property type="entry name" value="Acyl-CoA N-acyltransferases (Nat)"/>
    <property type="match status" value="1"/>
</dbReference>
<dbReference type="RefSeq" id="WP_203365431.1">
    <property type="nucleotide sequence ID" value="NZ_WSFT01000016.1"/>
</dbReference>
<dbReference type="InterPro" id="IPR051531">
    <property type="entry name" value="N-acetyltransferase"/>
</dbReference>
<keyword evidence="1" id="KW-0808">Transferase</keyword>
<dbReference type="EMBL" id="WSFT01000016">
    <property type="protein sequence ID" value="MBS4537508.1"/>
    <property type="molecule type" value="Genomic_DNA"/>
</dbReference>
<sequence>MHELLLDIPLSLETDRLHLRCYKPGDGEVYFPMIMKNKEHLSNAANPRLLGIESKEEAEIYLRELINDWNSRKRFVLGVWNKENNKYVVEIWIEANDWKNKIFEIGWFVNVEYQGKGYVTEAAKASLKFIFENLGAHKVIVTTGGNNPRSYSVAERCRFVKEGCHRQQKKLEDGNYRDTLYYGLLRSEYKDIYE</sequence>
<accession>A0A942URZ7</accession>
<name>A0A942URZ7_9FIRM</name>
<dbReference type="InterPro" id="IPR000182">
    <property type="entry name" value="GNAT_dom"/>
</dbReference>
<gene>
    <name evidence="5" type="ORF">GOQ27_03485</name>
</gene>
<evidence type="ECO:0000256" key="1">
    <source>
        <dbReference type="ARBA" id="ARBA00022679"/>
    </source>
</evidence>
<evidence type="ECO:0000313" key="5">
    <source>
        <dbReference type="EMBL" id="MBS4537508.1"/>
    </source>
</evidence>
<dbReference type="Gene3D" id="3.40.630.30">
    <property type="match status" value="1"/>
</dbReference>
<dbReference type="InterPro" id="IPR016181">
    <property type="entry name" value="Acyl_CoA_acyltransferase"/>
</dbReference>
<dbReference type="PANTHER" id="PTHR43792">
    <property type="entry name" value="GNAT FAMILY, PUTATIVE (AFU_ORTHOLOGUE AFUA_3G00765)-RELATED-RELATED"/>
    <property type="match status" value="1"/>
</dbReference>
<protein>
    <submittedName>
        <fullName evidence="5">GNAT family N-acetyltransferase</fullName>
    </submittedName>
</protein>
<feature type="domain" description="N-acetyltransferase" evidence="4">
    <location>
        <begin position="33"/>
        <end position="187"/>
    </location>
</feature>
<keyword evidence="2" id="KW-0012">Acyltransferase</keyword>
<dbReference type="GO" id="GO:0016747">
    <property type="term" value="F:acyltransferase activity, transferring groups other than amino-acyl groups"/>
    <property type="evidence" value="ECO:0007669"/>
    <property type="project" value="InterPro"/>
</dbReference>
<dbReference type="PANTHER" id="PTHR43792:SF8">
    <property type="entry name" value="[RIBOSOMAL PROTEIN US5]-ALANINE N-ACETYLTRANSFERASE"/>
    <property type="match status" value="1"/>
</dbReference>
<dbReference type="Pfam" id="PF13302">
    <property type="entry name" value="Acetyltransf_3"/>
    <property type="match status" value="1"/>
</dbReference>
<dbReference type="PROSITE" id="PS51186">
    <property type="entry name" value="GNAT"/>
    <property type="match status" value="1"/>
</dbReference>
<evidence type="ECO:0000313" key="6">
    <source>
        <dbReference type="Proteomes" id="UP000724672"/>
    </source>
</evidence>
<evidence type="ECO:0000256" key="2">
    <source>
        <dbReference type="ARBA" id="ARBA00023315"/>
    </source>
</evidence>
<dbReference type="AlphaFoldDB" id="A0A942URZ7"/>